<name>A0A379MWN1_9PROT</name>
<proteinExistence type="predicted"/>
<evidence type="ECO:0000313" key="2">
    <source>
        <dbReference type="Proteomes" id="UP000254919"/>
    </source>
</evidence>
<accession>A0A379MWN1</accession>
<protein>
    <submittedName>
        <fullName evidence="1">Uncharacterized protein</fullName>
    </submittedName>
</protein>
<dbReference type="Proteomes" id="UP000254919">
    <property type="component" value="Unassembled WGS sequence"/>
</dbReference>
<reference evidence="1 2" key="1">
    <citation type="submission" date="2018-06" db="EMBL/GenBank/DDBJ databases">
        <authorList>
            <consortium name="Pathogen Informatics"/>
            <person name="Doyle S."/>
        </authorList>
    </citation>
    <scope>NUCLEOTIDE SEQUENCE [LARGE SCALE GENOMIC DNA]</scope>
    <source>
        <strain evidence="1 2">NCTC13291</strain>
    </source>
</reference>
<organism evidence="1 2">
    <name type="scientific">Roseomonas mucosa</name>
    <dbReference type="NCBI Taxonomy" id="207340"/>
    <lineage>
        <taxon>Bacteria</taxon>
        <taxon>Pseudomonadati</taxon>
        <taxon>Pseudomonadota</taxon>
        <taxon>Alphaproteobacteria</taxon>
        <taxon>Acetobacterales</taxon>
        <taxon>Roseomonadaceae</taxon>
        <taxon>Roseomonas</taxon>
    </lineage>
</organism>
<dbReference type="GeneID" id="99635688"/>
<dbReference type="RefSeq" id="WP_019460228.1">
    <property type="nucleotide sequence ID" value="NZ_AP031462.1"/>
</dbReference>
<dbReference type="AlphaFoldDB" id="A0A379MWN1"/>
<dbReference type="EMBL" id="UGVN01000001">
    <property type="protein sequence ID" value="SUE38462.1"/>
    <property type="molecule type" value="Genomic_DNA"/>
</dbReference>
<gene>
    <name evidence="1" type="ORF">NCTC13291_00666</name>
</gene>
<sequence>MNTPSHNHSGHLAVTASLPFPAALASTPSLPARPEASGLSSEEIRRIVREIMG</sequence>
<evidence type="ECO:0000313" key="1">
    <source>
        <dbReference type="EMBL" id="SUE38462.1"/>
    </source>
</evidence>